<dbReference type="AlphaFoldDB" id="A0A0M8MQU7"/>
<dbReference type="EMBL" id="LAVO01000001">
    <property type="protein sequence ID" value="KOS11970.1"/>
    <property type="molecule type" value="Genomic_DNA"/>
</dbReference>
<protein>
    <submittedName>
        <fullName evidence="2">Uncharacterized protein</fullName>
    </submittedName>
</protein>
<evidence type="ECO:0000313" key="2">
    <source>
        <dbReference type="EMBL" id="KOS11970.1"/>
    </source>
</evidence>
<comment type="caution">
    <text evidence="2">The sequence shown here is derived from an EMBL/GenBank/DDBJ whole genome shotgun (WGS) entry which is preliminary data.</text>
</comment>
<keyword evidence="1" id="KW-1133">Transmembrane helix</keyword>
<keyword evidence="3" id="KW-1185">Reference proteome</keyword>
<keyword evidence="1" id="KW-0812">Transmembrane</keyword>
<sequence>MARVAGRNRWIAVPVGILCAAVVGALVWLAAPMIPVSVAWVGDTLRDASARQAAALDREDGEVRRALAEGGVDCRAAYPDSLWSELTWRGGSLLDQSTDAPPTGADALIDALGPDVVVTCAWRSDAGAITTAFTRVGEDAAGLVDAALRGQGFTCVRADDALRCDRGSAAGEAGASEHHIVRDGMWIVTSADGAYPEEFDARLEKHIWGW</sequence>
<reference evidence="2" key="1">
    <citation type="submission" date="2015-04" db="EMBL/GenBank/DDBJ databases">
        <title>Complete genome sequence of Microbacterium chocolatum SIT 101, a bacterium enantioselectively hydrolyzing mesomeric diesters.</title>
        <authorList>
            <person name="Li X."/>
            <person name="Xu Y."/>
        </authorList>
    </citation>
    <scope>NUCLEOTIDE SEQUENCE [LARGE SCALE GENOMIC DNA]</scope>
    <source>
        <strain evidence="2">SIT 101</strain>
    </source>
</reference>
<name>A0A0M8MQU7_9MICO</name>
<dbReference type="Proteomes" id="UP000037737">
    <property type="component" value="Unassembled WGS sequence"/>
</dbReference>
<evidence type="ECO:0000256" key="1">
    <source>
        <dbReference type="SAM" id="Phobius"/>
    </source>
</evidence>
<evidence type="ECO:0000313" key="3">
    <source>
        <dbReference type="Proteomes" id="UP000037737"/>
    </source>
</evidence>
<keyword evidence="1" id="KW-0472">Membrane</keyword>
<accession>A0A0M8MQU7</accession>
<proteinExistence type="predicted"/>
<dbReference type="KEGG" id="mcw:A8L33_05730"/>
<dbReference type="PATRIC" id="fig|84292.3.peg.120"/>
<gene>
    <name evidence="2" type="ORF">XI38_00555</name>
</gene>
<organism evidence="2 3">
    <name type="scientific">Microbacterium aurantiacum</name>
    <dbReference type="NCBI Taxonomy" id="162393"/>
    <lineage>
        <taxon>Bacteria</taxon>
        <taxon>Bacillati</taxon>
        <taxon>Actinomycetota</taxon>
        <taxon>Actinomycetes</taxon>
        <taxon>Micrococcales</taxon>
        <taxon>Microbacteriaceae</taxon>
        <taxon>Microbacterium</taxon>
    </lineage>
</organism>
<feature type="transmembrane region" description="Helical" evidence="1">
    <location>
        <begin position="12"/>
        <end position="31"/>
    </location>
</feature>
<dbReference type="OrthoDB" id="5071683at2"/>